<accession>A0A9P4IUS0</accession>
<dbReference type="SUPFAM" id="SSF48403">
    <property type="entry name" value="Ankyrin repeat"/>
    <property type="match status" value="1"/>
</dbReference>
<dbReference type="InterPro" id="IPR002110">
    <property type="entry name" value="Ankyrin_rpt"/>
</dbReference>
<dbReference type="InterPro" id="IPR056884">
    <property type="entry name" value="NPHP3-like_N"/>
</dbReference>
<dbReference type="Proteomes" id="UP000799439">
    <property type="component" value="Unassembled WGS sequence"/>
</dbReference>
<dbReference type="Pfam" id="PF24883">
    <property type="entry name" value="NPHP3_N"/>
    <property type="match status" value="1"/>
</dbReference>
<evidence type="ECO:0000313" key="3">
    <source>
        <dbReference type="EMBL" id="KAF2148135.1"/>
    </source>
</evidence>
<dbReference type="PANTHER" id="PTHR10039">
    <property type="entry name" value="AMELOGENIN"/>
    <property type="match status" value="1"/>
</dbReference>
<keyword evidence="1" id="KW-0677">Repeat</keyword>
<evidence type="ECO:0000259" key="2">
    <source>
        <dbReference type="Pfam" id="PF24883"/>
    </source>
</evidence>
<evidence type="ECO:0000313" key="4">
    <source>
        <dbReference type="Proteomes" id="UP000799439"/>
    </source>
</evidence>
<dbReference type="Gene3D" id="1.25.40.20">
    <property type="entry name" value="Ankyrin repeat-containing domain"/>
    <property type="match status" value="1"/>
</dbReference>
<dbReference type="PANTHER" id="PTHR10039:SF16">
    <property type="entry name" value="GPI INOSITOL-DEACYLASE"/>
    <property type="match status" value="1"/>
</dbReference>
<comment type="caution">
    <text evidence="3">The sequence shown here is derived from an EMBL/GenBank/DDBJ whole genome shotgun (WGS) entry which is preliminary data.</text>
</comment>
<dbReference type="EMBL" id="ML996094">
    <property type="protein sequence ID" value="KAF2148135.1"/>
    <property type="molecule type" value="Genomic_DNA"/>
</dbReference>
<organism evidence="3 4">
    <name type="scientific">Myriangium duriaei CBS 260.36</name>
    <dbReference type="NCBI Taxonomy" id="1168546"/>
    <lineage>
        <taxon>Eukaryota</taxon>
        <taxon>Fungi</taxon>
        <taxon>Dikarya</taxon>
        <taxon>Ascomycota</taxon>
        <taxon>Pezizomycotina</taxon>
        <taxon>Dothideomycetes</taxon>
        <taxon>Dothideomycetidae</taxon>
        <taxon>Myriangiales</taxon>
        <taxon>Myriangiaceae</taxon>
        <taxon>Myriangium</taxon>
    </lineage>
</organism>
<reference evidence="3" key="1">
    <citation type="journal article" date="2020" name="Stud. Mycol.">
        <title>101 Dothideomycetes genomes: a test case for predicting lifestyles and emergence of pathogens.</title>
        <authorList>
            <person name="Haridas S."/>
            <person name="Albert R."/>
            <person name="Binder M."/>
            <person name="Bloem J."/>
            <person name="Labutti K."/>
            <person name="Salamov A."/>
            <person name="Andreopoulos B."/>
            <person name="Baker S."/>
            <person name="Barry K."/>
            <person name="Bills G."/>
            <person name="Bluhm B."/>
            <person name="Cannon C."/>
            <person name="Castanera R."/>
            <person name="Culley D."/>
            <person name="Daum C."/>
            <person name="Ezra D."/>
            <person name="Gonzalez J."/>
            <person name="Henrissat B."/>
            <person name="Kuo A."/>
            <person name="Liang C."/>
            <person name="Lipzen A."/>
            <person name="Lutzoni F."/>
            <person name="Magnuson J."/>
            <person name="Mondo S."/>
            <person name="Nolan M."/>
            <person name="Ohm R."/>
            <person name="Pangilinan J."/>
            <person name="Park H.-J."/>
            <person name="Ramirez L."/>
            <person name="Alfaro M."/>
            <person name="Sun H."/>
            <person name="Tritt A."/>
            <person name="Yoshinaga Y."/>
            <person name="Zwiers L.-H."/>
            <person name="Turgeon B."/>
            <person name="Goodwin S."/>
            <person name="Spatafora J."/>
            <person name="Crous P."/>
            <person name="Grigoriev I."/>
        </authorList>
    </citation>
    <scope>NUCLEOTIDE SEQUENCE</scope>
    <source>
        <strain evidence="3">CBS 260.36</strain>
    </source>
</reference>
<dbReference type="Gene3D" id="3.40.50.300">
    <property type="entry name" value="P-loop containing nucleotide triphosphate hydrolases"/>
    <property type="match status" value="1"/>
</dbReference>
<dbReference type="SUPFAM" id="SSF52540">
    <property type="entry name" value="P-loop containing nucleoside triphosphate hydrolases"/>
    <property type="match status" value="1"/>
</dbReference>
<protein>
    <recommendedName>
        <fullName evidence="2">Nephrocystin 3-like N-terminal domain-containing protein</fullName>
    </recommendedName>
</protein>
<gene>
    <name evidence="3" type="ORF">K461DRAFT_233533</name>
</gene>
<sequence>MFEGVASDIDVEHGTYEDKLRRKRVIDWLDPPNPFTNYHKARSQWQKGTGQWLIDSQAFLRWKSDSATFLWLYGMPGCGKTVLSSTILDHLHQRQKNDGSSILFFYFDFADVRKQKLDDCIRSLLGQLCSTYVRASTMLYAWYQSCGDGHRQASTSELQSLFFKLIQDLGDFWIVLDALDESTSRIDGLGPNISEFLKKTTTKSVHSTSSGSVHLLVTSRPEYRIDVCIRSWARKESLISLQSAAVTQDIDHYIRRNVREAINMKKWHKRSEVLAEIESQLSQNADGMFRWVSCQLDVLGRCRDLRSLRKALQSLPKTLDETYGRILRNIPDEDTEKAARLLQLLLCNDQPLRLDDAIDAIAVDLEPEPGFDPDSRLEDPTEIITFCPNLITIVVVNEKIHGHAIHSASDSDSDFISKRLSVRYVRLAHFSVREYLISMSGDIPYPFQWQERLARSSIAQICIAYLLCIPLDTKELCDAEGLVDPEAIALHYPFVFYCAAQWASHLRAAQSIGPTTKADTMALELLQDNAHRRTWLAFFHPDCTDDQSISPKAHENLTIPPLYIAAMLGLKNQVVGLLDADHDGNGQGGLYGTALQAAIYSGHMEVVQLLLDRAVDINLEGGFFGSALQAAISKGCTQLVRRLLDAGA</sequence>
<dbReference type="Pfam" id="PF12796">
    <property type="entry name" value="Ank_2"/>
    <property type="match status" value="1"/>
</dbReference>
<dbReference type="OrthoDB" id="1577640at2759"/>
<feature type="domain" description="Nephrocystin 3-like N-terminal" evidence="2">
    <location>
        <begin position="48"/>
        <end position="220"/>
    </location>
</feature>
<dbReference type="InterPro" id="IPR036770">
    <property type="entry name" value="Ankyrin_rpt-contain_sf"/>
</dbReference>
<dbReference type="AlphaFoldDB" id="A0A9P4IUS0"/>
<dbReference type="InterPro" id="IPR027417">
    <property type="entry name" value="P-loop_NTPase"/>
</dbReference>
<name>A0A9P4IUS0_9PEZI</name>
<keyword evidence="4" id="KW-1185">Reference proteome</keyword>
<proteinExistence type="predicted"/>
<feature type="non-terminal residue" evidence="3">
    <location>
        <position position="648"/>
    </location>
</feature>
<evidence type="ECO:0000256" key="1">
    <source>
        <dbReference type="ARBA" id="ARBA00022737"/>
    </source>
</evidence>